<dbReference type="InterPro" id="IPR036513">
    <property type="entry name" value="STAS_dom_sf"/>
</dbReference>
<evidence type="ECO:0000313" key="1">
    <source>
        <dbReference type="EMBL" id="SMX38603.1"/>
    </source>
</evidence>
<protein>
    <recommendedName>
        <fullName evidence="3">STAS/SEC14 domain-containing protein</fullName>
    </recommendedName>
</protein>
<dbReference type="InterPro" id="IPR021866">
    <property type="entry name" value="SpoIIAA-like"/>
</dbReference>
<dbReference type="SUPFAM" id="SSF52091">
    <property type="entry name" value="SpoIIaa-like"/>
    <property type="match status" value="2"/>
</dbReference>
<dbReference type="EMBL" id="FXYF01000004">
    <property type="protein sequence ID" value="SMX38603.1"/>
    <property type="molecule type" value="Genomic_DNA"/>
</dbReference>
<sequence length="252" mass="27500">MLTVNELKPRVFEITLSGTVEAADIEVLKRALTPALEAEGKMGLVLRMEDLDDITGDALIRDARFEVSMLPQWSKVGRVAVVTDKQAFEALLNWFDPILPMIEFRTFAPAGADAARDWAADLPRAKSDAAPGVRIVEDGSDGLMVFEIVGKMQKDDADRVFAAFDSAVARHGKINLMVRVKNYEGFDLGLLGDRETMTSKFGAIGKVGRYAVVGAPGWMRAVVQGMAPLLPIEMRAFEASEDDQALAWARAA</sequence>
<dbReference type="Gene3D" id="3.40.50.10600">
    <property type="entry name" value="SpoIIaa-like domains"/>
    <property type="match status" value="2"/>
</dbReference>
<dbReference type="Proteomes" id="UP000207598">
    <property type="component" value="Unassembled WGS sequence"/>
</dbReference>
<keyword evidence="2" id="KW-1185">Reference proteome</keyword>
<dbReference type="OrthoDB" id="5457369at2"/>
<evidence type="ECO:0000313" key="2">
    <source>
        <dbReference type="Proteomes" id="UP000207598"/>
    </source>
</evidence>
<name>A0A238K723_9RHOB</name>
<reference evidence="1 2" key="1">
    <citation type="submission" date="2017-05" db="EMBL/GenBank/DDBJ databases">
        <authorList>
            <person name="Song R."/>
            <person name="Chenine A.L."/>
            <person name="Ruprecht R.M."/>
        </authorList>
    </citation>
    <scope>NUCLEOTIDE SEQUENCE [LARGE SCALE GENOMIC DNA]</scope>
    <source>
        <strain evidence="1 2">CECT 8898</strain>
    </source>
</reference>
<proteinExistence type="predicted"/>
<dbReference type="Pfam" id="PF11964">
    <property type="entry name" value="SpoIIAA-like"/>
    <property type="match status" value="2"/>
</dbReference>
<dbReference type="InterPro" id="IPR038396">
    <property type="entry name" value="SpoIIAA-like_sf"/>
</dbReference>
<gene>
    <name evidence="1" type="ORF">MAA8898_01626</name>
</gene>
<accession>A0A238K723</accession>
<evidence type="ECO:0008006" key="3">
    <source>
        <dbReference type="Google" id="ProtNLM"/>
    </source>
</evidence>
<dbReference type="AlphaFoldDB" id="A0A238K723"/>
<dbReference type="RefSeq" id="WP_094020478.1">
    <property type="nucleotide sequence ID" value="NZ_FXYF01000004.1"/>
</dbReference>
<organism evidence="1 2">
    <name type="scientific">Maliponia aquimaris</name>
    <dbReference type="NCBI Taxonomy" id="1673631"/>
    <lineage>
        <taxon>Bacteria</taxon>
        <taxon>Pseudomonadati</taxon>
        <taxon>Pseudomonadota</taxon>
        <taxon>Alphaproteobacteria</taxon>
        <taxon>Rhodobacterales</taxon>
        <taxon>Paracoccaceae</taxon>
        <taxon>Maliponia</taxon>
    </lineage>
</organism>